<evidence type="ECO:0000313" key="7">
    <source>
        <dbReference type="EMBL" id="GCE05833.1"/>
    </source>
</evidence>
<dbReference type="InterPro" id="IPR030678">
    <property type="entry name" value="Peptide/Ni-bd"/>
</dbReference>
<feature type="domain" description="Solute-binding protein family 5" evidence="6">
    <location>
        <begin position="86"/>
        <end position="474"/>
    </location>
</feature>
<dbReference type="Gene3D" id="3.10.105.10">
    <property type="entry name" value="Dipeptide-binding Protein, Domain 3"/>
    <property type="match status" value="1"/>
</dbReference>
<dbReference type="Pfam" id="PF00496">
    <property type="entry name" value="SBP_bac_5"/>
    <property type="match status" value="1"/>
</dbReference>
<sequence length="566" mass="62391">MKAGKKLSLQFLASLLCLMAIFLASCGGGGSPGTSSPAASDDKQVLRFPVVGDINSFDPGTVQDTDSNFPIQAVFTGLVTLDKDLKVKPQLAAELPSVSSDGMTYTFKLRSGLKFSNGDPLTSKDVVYSINRAVSKGLNSPVSYYLSLLKDFDKVNAGKIPTLIGDSLLTPDDNTVVIKISKPAAYFLETLSYPTSYVVNQKIVEKYKGGSSPWTDHIQEGAGAGPFKVQTYNHSTGITLVRNDNYYGPKPKLKTLDVVFYKNEDGMYKAYQAKQLDFTYVPTANVGDVTGKPDYSATDVLTIRYLSLNYLAKPFDNIKIRQAFALAINKDLIVKTAMNNAFTATNHVIPSGMPGYDPTLTGPEGTTTQGDPAKAKQLLAEGMKEEGITTLPSLTLTYYPREQSFKDAMSQIVSMWQTNLGVKVNVNTVARARLLDLENATQNNASLPMWQAGWNADYPDPQDWLTTFFDQGSDYNQFNYGQNHSTAAAEQVQVQQELRKADVTQDQTERMKLYNDAEQKVINDVAWIPLWQEKVHSLTSQKVHNLKLNSQQLIPPDDWSNIYMSA</sequence>
<evidence type="ECO:0000259" key="6">
    <source>
        <dbReference type="Pfam" id="PF00496"/>
    </source>
</evidence>
<dbReference type="OrthoDB" id="9783874at2"/>
<dbReference type="RefSeq" id="WP_126596846.1">
    <property type="nucleotide sequence ID" value="NZ_BIFQ01000001.1"/>
</dbReference>
<keyword evidence="4 5" id="KW-0732">Signal</keyword>
<dbReference type="PANTHER" id="PTHR30290">
    <property type="entry name" value="PERIPLASMIC BINDING COMPONENT OF ABC TRANSPORTER"/>
    <property type="match status" value="1"/>
</dbReference>
<reference evidence="8" key="1">
    <citation type="submission" date="2018-12" db="EMBL/GenBank/DDBJ databases">
        <title>Tengunoibacter tsumagoiensis gen. nov., sp. nov., Dictyobacter kobayashii sp. nov., D. alpinus sp. nov., and D. joshuensis sp. nov. and description of Dictyobacteraceae fam. nov. within the order Ktedonobacterales isolated from Tengu-no-mugimeshi.</title>
        <authorList>
            <person name="Wang C.M."/>
            <person name="Zheng Y."/>
            <person name="Sakai Y."/>
            <person name="Toyoda A."/>
            <person name="Minakuchi Y."/>
            <person name="Abe K."/>
            <person name="Yokota A."/>
            <person name="Yabe S."/>
        </authorList>
    </citation>
    <scope>NUCLEOTIDE SEQUENCE [LARGE SCALE GENOMIC DNA]</scope>
    <source>
        <strain evidence="8">S-27</strain>
    </source>
</reference>
<dbReference type="Gene3D" id="3.40.190.10">
    <property type="entry name" value="Periplasmic binding protein-like II"/>
    <property type="match status" value="1"/>
</dbReference>
<dbReference type="InterPro" id="IPR000914">
    <property type="entry name" value="SBP_5_dom"/>
</dbReference>
<dbReference type="GO" id="GO:0042597">
    <property type="term" value="C:periplasmic space"/>
    <property type="evidence" value="ECO:0007669"/>
    <property type="project" value="UniProtKB-ARBA"/>
</dbReference>
<dbReference type="CDD" id="cd08504">
    <property type="entry name" value="PBP2_OppA"/>
    <property type="match status" value="1"/>
</dbReference>
<dbReference type="EMBL" id="BIFQ01000001">
    <property type="protein sequence ID" value="GCE05833.1"/>
    <property type="molecule type" value="Genomic_DNA"/>
</dbReference>
<feature type="chain" id="PRO_5019384602" evidence="5">
    <location>
        <begin position="25"/>
        <end position="566"/>
    </location>
</feature>
<dbReference type="InterPro" id="IPR039424">
    <property type="entry name" value="SBP_5"/>
</dbReference>
<accession>A0A401ZGA0</accession>
<proteinExistence type="inferred from homology"/>
<dbReference type="PIRSF" id="PIRSF002741">
    <property type="entry name" value="MppA"/>
    <property type="match status" value="1"/>
</dbReference>
<comment type="caution">
    <text evidence="7">The sequence shown here is derived from an EMBL/GenBank/DDBJ whole genome shotgun (WGS) entry which is preliminary data.</text>
</comment>
<dbReference type="SUPFAM" id="SSF53850">
    <property type="entry name" value="Periplasmic binding protein-like II"/>
    <property type="match status" value="1"/>
</dbReference>
<dbReference type="GO" id="GO:0043190">
    <property type="term" value="C:ATP-binding cassette (ABC) transporter complex"/>
    <property type="evidence" value="ECO:0007669"/>
    <property type="project" value="InterPro"/>
</dbReference>
<dbReference type="GO" id="GO:1904680">
    <property type="term" value="F:peptide transmembrane transporter activity"/>
    <property type="evidence" value="ECO:0007669"/>
    <property type="project" value="TreeGrafter"/>
</dbReference>
<evidence type="ECO:0000313" key="8">
    <source>
        <dbReference type="Proteomes" id="UP000287224"/>
    </source>
</evidence>
<keyword evidence="8" id="KW-1185">Reference proteome</keyword>
<dbReference type="GO" id="GO:0030313">
    <property type="term" value="C:cell envelope"/>
    <property type="evidence" value="ECO:0007669"/>
    <property type="project" value="UniProtKB-SubCell"/>
</dbReference>
<dbReference type="GO" id="GO:0015833">
    <property type="term" value="P:peptide transport"/>
    <property type="evidence" value="ECO:0007669"/>
    <property type="project" value="TreeGrafter"/>
</dbReference>
<dbReference type="Proteomes" id="UP000287224">
    <property type="component" value="Unassembled WGS sequence"/>
</dbReference>
<dbReference type="AlphaFoldDB" id="A0A401ZGA0"/>
<evidence type="ECO:0000256" key="3">
    <source>
        <dbReference type="ARBA" id="ARBA00022448"/>
    </source>
</evidence>
<evidence type="ECO:0000256" key="2">
    <source>
        <dbReference type="ARBA" id="ARBA00005695"/>
    </source>
</evidence>
<evidence type="ECO:0000256" key="5">
    <source>
        <dbReference type="SAM" id="SignalP"/>
    </source>
</evidence>
<dbReference type="PANTHER" id="PTHR30290:SF10">
    <property type="entry name" value="PERIPLASMIC OLIGOPEPTIDE-BINDING PROTEIN-RELATED"/>
    <property type="match status" value="1"/>
</dbReference>
<dbReference type="Gene3D" id="3.90.76.10">
    <property type="entry name" value="Dipeptide-binding Protein, Domain 1"/>
    <property type="match status" value="1"/>
</dbReference>
<name>A0A401ZGA0_9CHLR</name>
<gene>
    <name evidence="7" type="primary">oppA</name>
    <name evidence="7" type="ORF">KDAU_31620</name>
</gene>
<keyword evidence="3" id="KW-0813">Transport</keyword>
<protein>
    <submittedName>
        <fullName evidence="7">Oligopeptide-binding protein OppA</fullName>
    </submittedName>
</protein>
<feature type="signal peptide" evidence="5">
    <location>
        <begin position="1"/>
        <end position="24"/>
    </location>
</feature>
<evidence type="ECO:0000256" key="1">
    <source>
        <dbReference type="ARBA" id="ARBA00004196"/>
    </source>
</evidence>
<organism evidence="7 8">
    <name type="scientific">Dictyobacter aurantiacus</name>
    <dbReference type="NCBI Taxonomy" id="1936993"/>
    <lineage>
        <taxon>Bacteria</taxon>
        <taxon>Bacillati</taxon>
        <taxon>Chloroflexota</taxon>
        <taxon>Ktedonobacteria</taxon>
        <taxon>Ktedonobacterales</taxon>
        <taxon>Dictyobacteraceae</taxon>
        <taxon>Dictyobacter</taxon>
    </lineage>
</organism>
<comment type="subcellular location">
    <subcellularLocation>
        <location evidence="1">Cell envelope</location>
    </subcellularLocation>
</comment>
<comment type="similarity">
    <text evidence="2">Belongs to the bacterial solute-binding protein 5 family.</text>
</comment>
<dbReference type="PROSITE" id="PS51257">
    <property type="entry name" value="PROKAR_LIPOPROTEIN"/>
    <property type="match status" value="1"/>
</dbReference>
<evidence type="ECO:0000256" key="4">
    <source>
        <dbReference type="ARBA" id="ARBA00022729"/>
    </source>
</evidence>